<keyword evidence="2" id="KW-1185">Reference proteome</keyword>
<proteinExistence type="predicted"/>
<evidence type="ECO:0000313" key="1">
    <source>
        <dbReference type="EMBL" id="ADV62781.1"/>
    </source>
</evidence>
<name>E8R524_ISOPI</name>
<protein>
    <submittedName>
        <fullName evidence="1">Uncharacterized protein</fullName>
    </submittedName>
</protein>
<dbReference type="EMBL" id="CP002353">
    <property type="protein sequence ID" value="ADV62781.1"/>
    <property type="molecule type" value="Genomic_DNA"/>
</dbReference>
<dbReference type="AlphaFoldDB" id="E8R524"/>
<evidence type="ECO:0000313" key="2">
    <source>
        <dbReference type="Proteomes" id="UP000008631"/>
    </source>
</evidence>
<accession>E8R524</accession>
<dbReference type="KEGG" id="ipa:Isop_2203"/>
<dbReference type="HOGENOM" id="CLU_557571_0_0_0"/>
<gene>
    <name evidence="1" type="ordered locus">Isop_2203</name>
</gene>
<organism evidence="1 2">
    <name type="scientific">Isosphaera pallida (strain ATCC 43644 / DSM 9630 / IS1B)</name>
    <dbReference type="NCBI Taxonomy" id="575540"/>
    <lineage>
        <taxon>Bacteria</taxon>
        <taxon>Pseudomonadati</taxon>
        <taxon>Planctomycetota</taxon>
        <taxon>Planctomycetia</taxon>
        <taxon>Isosphaerales</taxon>
        <taxon>Isosphaeraceae</taxon>
        <taxon>Isosphaera</taxon>
    </lineage>
</organism>
<reference key="1">
    <citation type="submission" date="2010-11" db="EMBL/GenBank/DDBJ databases">
        <title>The complete sequence of chromosome of Isophaera pallida ATCC 43644.</title>
        <authorList>
            <consortium name="US DOE Joint Genome Institute (JGI-PGF)"/>
            <person name="Lucas S."/>
            <person name="Copeland A."/>
            <person name="Lapidus A."/>
            <person name="Bruce D."/>
            <person name="Goodwin L."/>
            <person name="Pitluck S."/>
            <person name="Kyrpides N."/>
            <person name="Mavromatis K."/>
            <person name="Pagani I."/>
            <person name="Ivanova N."/>
            <person name="Saunders E."/>
            <person name="Brettin T."/>
            <person name="Detter J.C."/>
            <person name="Han C."/>
            <person name="Tapia R."/>
            <person name="Land M."/>
            <person name="Hauser L."/>
            <person name="Markowitz V."/>
            <person name="Cheng J.-F."/>
            <person name="Hugenholtz P."/>
            <person name="Woyke T."/>
            <person name="Wu D."/>
            <person name="Eisen J.A."/>
        </authorList>
    </citation>
    <scope>NUCLEOTIDE SEQUENCE</scope>
    <source>
        <strain>ATCC 43644</strain>
    </source>
</reference>
<dbReference type="Proteomes" id="UP000008631">
    <property type="component" value="Chromosome"/>
</dbReference>
<dbReference type="InParanoid" id="E8R524"/>
<reference evidence="1 2" key="2">
    <citation type="journal article" date="2011" name="Stand. Genomic Sci.">
        <title>Complete genome sequence of Isosphaera pallida type strain (IS1B).</title>
        <authorList>
            <consortium name="US DOE Joint Genome Institute (JGI-PGF)"/>
            <person name="Goker M."/>
            <person name="Cleland D."/>
            <person name="Saunders E."/>
            <person name="Lapidus A."/>
            <person name="Nolan M."/>
            <person name="Lucas S."/>
            <person name="Hammon N."/>
            <person name="Deshpande S."/>
            <person name="Cheng J.F."/>
            <person name="Tapia R."/>
            <person name="Han C."/>
            <person name="Goodwin L."/>
            <person name="Pitluck S."/>
            <person name="Liolios K."/>
            <person name="Pagani I."/>
            <person name="Ivanova N."/>
            <person name="Mavromatis K."/>
            <person name="Pati A."/>
            <person name="Chen A."/>
            <person name="Palaniappan K."/>
            <person name="Land M."/>
            <person name="Hauser L."/>
            <person name="Chang Y.J."/>
            <person name="Jeffries C.D."/>
            <person name="Detter J.C."/>
            <person name="Beck B."/>
            <person name="Woyke T."/>
            <person name="Bristow J."/>
            <person name="Eisen J.A."/>
            <person name="Markowitz V."/>
            <person name="Hugenholtz P."/>
            <person name="Kyrpides N.C."/>
            <person name="Klenk H.P."/>
        </authorList>
    </citation>
    <scope>NUCLEOTIDE SEQUENCE [LARGE SCALE GENOMIC DNA]</scope>
    <source>
        <strain evidence="2">ATCC 43644 / DSM 9630 / IS1B</strain>
    </source>
</reference>
<sequence length="489" mass="55101">MQHVTRSRFRISLALAGLVAVLALTSISIWGITAWSKGGATKGASEPTATTPTEPSFDVLTQVTRLNETVGSPARTPSAAVQAVRKALAAGDMAASRGDWPIAQLYWLNAITRSPGELEPLRHYVQAVLNRGDATNTDLDRLNSTLELASYQVDPDDLPRLLEWMNQVETRRTQLNEREREDEEIDISETEDLLVHLMSIEMTPATDLKESERVSRVVDELTETRRILDEAGRDNLADECRMLQHRWERYGRVLSTCRFIDECLTKLETLDPTSQTAVVVVQAAENALTGFWGEPLHDLPRDLQARVLGSPDGAIGYAQRIQDQVETISAARSQPILARIKEIAARTTPDDLPKWQDHIEQRQADLREINNLLVQISSRPLMEAAQKEQETVAQQIQEYRQKQFDAYQQWAVNCLAAAFNDWNANKKKYWNMLVDNNVHQIDESLLSPPVARLYQDIAGKVLGKLSAGLFVKYHIVTSKPNMKQKLEKF</sequence>